<comment type="caution">
    <text evidence="2">The sequence shown here is derived from an EMBL/GenBank/DDBJ whole genome shotgun (WGS) entry which is preliminary data.</text>
</comment>
<dbReference type="OrthoDB" id="7032238at2"/>
<protein>
    <submittedName>
        <fullName evidence="2">Membrane protein</fullName>
    </submittedName>
</protein>
<evidence type="ECO:0000313" key="3">
    <source>
        <dbReference type="Proteomes" id="UP000028631"/>
    </source>
</evidence>
<proteinExistence type="predicted"/>
<dbReference type="RefSeq" id="WP_032628738.1">
    <property type="nucleotide sequence ID" value="NZ_JPQU01000036.1"/>
</dbReference>
<dbReference type="AlphaFoldDB" id="A0A085VI98"/>
<sequence>MISSPDTYPTAAQESTNHSGVSWGAIFAGAAGAAALSLILLLLGAGLGFSAISPWEDSGMSAKAIGISTVVWLAFTQIIASGLGGYIAGRLRVKWANLHGDEVYFRDTAHGFLSWAVATLVAALLIVGSVSNIVGGGVKAGASMASGAASAATQVAGSAASNSNASGQDYGYFVDSLFRDDRPAAVSDDAAHAVVVRIFARTINNGGQLSAEDRTYLAQLIAQRTNLSQADAERRVDQVYGQARQSYEDAKLAAKNAAETAAKVAAMTALWTFVALLCGAFFASLAAVFGGRRRDAVTYLEARPYTTTTTTAR</sequence>
<keyword evidence="1" id="KW-0472">Membrane</keyword>
<organism evidence="2 3">
    <name type="scientific">Pseudomonas syringae</name>
    <dbReference type="NCBI Taxonomy" id="317"/>
    <lineage>
        <taxon>Bacteria</taxon>
        <taxon>Pseudomonadati</taxon>
        <taxon>Pseudomonadota</taxon>
        <taxon>Gammaproteobacteria</taxon>
        <taxon>Pseudomonadales</taxon>
        <taxon>Pseudomonadaceae</taxon>
        <taxon>Pseudomonas</taxon>
    </lineage>
</organism>
<feature type="transmembrane region" description="Helical" evidence="1">
    <location>
        <begin position="25"/>
        <end position="52"/>
    </location>
</feature>
<feature type="transmembrane region" description="Helical" evidence="1">
    <location>
        <begin position="112"/>
        <end position="134"/>
    </location>
</feature>
<feature type="transmembrane region" description="Helical" evidence="1">
    <location>
        <begin position="64"/>
        <end position="88"/>
    </location>
</feature>
<feature type="transmembrane region" description="Helical" evidence="1">
    <location>
        <begin position="264"/>
        <end position="289"/>
    </location>
</feature>
<gene>
    <name evidence="2" type="ORF">IV01_13245</name>
</gene>
<evidence type="ECO:0000256" key="1">
    <source>
        <dbReference type="SAM" id="Phobius"/>
    </source>
</evidence>
<accession>A0A085VI98</accession>
<keyword evidence="1" id="KW-0812">Transmembrane</keyword>
<name>A0A085VI98_PSESX</name>
<dbReference type="Proteomes" id="UP000028631">
    <property type="component" value="Unassembled WGS sequence"/>
</dbReference>
<dbReference type="EMBL" id="JPQU01000036">
    <property type="protein sequence ID" value="KFE55161.1"/>
    <property type="molecule type" value="Genomic_DNA"/>
</dbReference>
<reference evidence="2 3" key="1">
    <citation type="submission" date="2014-07" db="EMBL/GenBank/DDBJ databases">
        <title>Draft Genome Sequences of Environmental Pseudomonas syringae strains.</title>
        <authorList>
            <person name="Baltrus D.A."/>
            <person name="Berge O."/>
            <person name="Morris C."/>
        </authorList>
    </citation>
    <scope>NUCLEOTIDE SEQUENCE [LARGE SCALE GENOMIC DNA]</scope>
    <source>
        <strain evidence="2 3">GAW0119</strain>
    </source>
</reference>
<keyword evidence="3" id="KW-1185">Reference proteome</keyword>
<evidence type="ECO:0000313" key="2">
    <source>
        <dbReference type="EMBL" id="KFE55161.1"/>
    </source>
</evidence>
<keyword evidence="1" id="KW-1133">Transmembrane helix</keyword>
<dbReference type="PATRIC" id="fig|317.175.peg.2755"/>